<dbReference type="InterPro" id="IPR051282">
    <property type="entry name" value="Arf-GAP_GTPase_ANK_PH"/>
</dbReference>
<dbReference type="AlphaFoldDB" id="A0ABD2PLA5"/>
<evidence type="ECO:0000256" key="2">
    <source>
        <dbReference type="SAM" id="MobiDB-lite"/>
    </source>
</evidence>
<dbReference type="PANTHER" id="PTHR45819">
    <property type="entry name" value="CENTAURIN-GAMMA-1A"/>
    <property type="match status" value="1"/>
</dbReference>
<dbReference type="Gene3D" id="1.25.40.20">
    <property type="entry name" value="Ankyrin repeat-containing domain"/>
    <property type="match status" value="1"/>
</dbReference>
<comment type="caution">
    <text evidence="3">The sequence shown here is derived from an EMBL/GenBank/DDBJ whole genome shotgun (WGS) entry which is preliminary data.</text>
</comment>
<feature type="region of interest" description="Disordered" evidence="2">
    <location>
        <begin position="127"/>
        <end position="155"/>
    </location>
</feature>
<sequence>YERKEFLPPLPYPDCPLQQQLIDAIAREDTRQVILCLAKATPDTVNAPYSRQDPRAAIHIAATLGNIVYLQLLLWYNGDPSVVDHEGRNAFFYAHCSEKYECAEFLLRNGCTHQHVPMPFPAANSLSSESVLPPPAPSSSFYSPAQPPQPSMLRL</sequence>
<organism evidence="3 4">
    <name type="scientific">Cichlidogyrus casuarinus</name>
    <dbReference type="NCBI Taxonomy" id="1844966"/>
    <lineage>
        <taxon>Eukaryota</taxon>
        <taxon>Metazoa</taxon>
        <taxon>Spiralia</taxon>
        <taxon>Lophotrochozoa</taxon>
        <taxon>Platyhelminthes</taxon>
        <taxon>Monogenea</taxon>
        <taxon>Monopisthocotylea</taxon>
        <taxon>Dactylogyridea</taxon>
        <taxon>Ancyrocephalidae</taxon>
        <taxon>Cichlidogyrus</taxon>
    </lineage>
</organism>
<feature type="non-terminal residue" evidence="3">
    <location>
        <position position="1"/>
    </location>
</feature>
<evidence type="ECO:0000256" key="1">
    <source>
        <dbReference type="ARBA" id="ARBA00022771"/>
    </source>
</evidence>
<name>A0ABD2PLA5_9PLAT</name>
<dbReference type="InterPro" id="IPR002110">
    <property type="entry name" value="Ankyrin_rpt"/>
</dbReference>
<evidence type="ECO:0000313" key="3">
    <source>
        <dbReference type="EMBL" id="KAL3308264.1"/>
    </source>
</evidence>
<dbReference type="Pfam" id="PF12796">
    <property type="entry name" value="Ank_2"/>
    <property type="match status" value="1"/>
</dbReference>
<evidence type="ECO:0000313" key="4">
    <source>
        <dbReference type="Proteomes" id="UP001626550"/>
    </source>
</evidence>
<dbReference type="InterPro" id="IPR036770">
    <property type="entry name" value="Ankyrin_rpt-contain_sf"/>
</dbReference>
<gene>
    <name evidence="3" type="primary">AGAP2_2</name>
    <name evidence="3" type="ORF">Ciccas_013205</name>
</gene>
<feature type="compositionally biased region" description="Pro residues" evidence="2">
    <location>
        <begin position="145"/>
        <end position="155"/>
    </location>
</feature>
<dbReference type="EMBL" id="JBJKFK010005551">
    <property type="protein sequence ID" value="KAL3308264.1"/>
    <property type="molecule type" value="Genomic_DNA"/>
</dbReference>
<reference evidence="3 4" key="1">
    <citation type="submission" date="2024-11" db="EMBL/GenBank/DDBJ databases">
        <title>Adaptive evolution of stress response genes in parasites aligns with host niche diversity.</title>
        <authorList>
            <person name="Hahn C."/>
            <person name="Resl P."/>
        </authorList>
    </citation>
    <scope>NUCLEOTIDE SEQUENCE [LARGE SCALE GENOMIC DNA]</scope>
    <source>
        <strain evidence="3">EGGRZ-B1_66</strain>
        <tissue evidence="3">Body</tissue>
    </source>
</reference>
<dbReference type="PANTHER" id="PTHR45819:SF5">
    <property type="entry name" value="CENTAURIN-GAMMA-1A"/>
    <property type="match status" value="1"/>
</dbReference>
<proteinExistence type="predicted"/>
<protein>
    <submittedName>
        <fullName evidence="3">Arf-GAP with GTPase, ANK repeat and PH domain-containing protein 2</fullName>
    </submittedName>
</protein>
<accession>A0ABD2PLA5</accession>
<keyword evidence="1" id="KW-0479">Metal-binding</keyword>
<keyword evidence="1" id="KW-0862">Zinc</keyword>
<dbReference type="Proteomes" id="UP001626550">
    <property type="component" value="Unassembled WGS sequence"/>
</dbReference>
<keyword evidence="1" id="KW-0863">Zinc-finger</keyword>
<dbReference type="SUPFAM" id="SSF48403">
    <property type="entry name" value="Ankyrin repeat"/>
    <property type="match status" value="1"/>
</dbReference>
<keyword evidence="4" id="KW-1185">Reference proteome</keyword>
<dbReference type="GO" id="GO:0008270">
    <property type="term" value="F:zinc ion binding"/>
    <property type="evidence" value="ECO:0007669"/>
    <property type="project" value="UniProtKB-KW"/>
</dbReference>